<sequence length="42" mass="4723">MLDSFEAAIESSLFSFIEQIQDNVLSNESNKTSLDNPNFITI</sequence>
<accession>A0A1I1X3G6</accession>
<gene>
    <name evidence="1" type="ORF">SAMN05444380_105124</name>
</gene>
<dbReference type="EMBL" id="FONA01000005">
    <property type="protein sequence ID" value="SFE01892.1"/>
    <property type="molecule type" value="Genomic_DNA"/>
</dbReference>
<name>A0A1I1X3G6_9BACT</name>
<dbReference type="AlphaFoldDB" id="A0A1I1X3G6"/>
<proteinExistence type="predicted"/>
<dbReference type="STRING" id="385682.SAMN05444380_105124"/>
<organism evidence="1 2">
    <name type="scientific">Thermophagus xiamenensis</name>
    <dbReference type="NCBI Taxonomy" id="385682"/>
    <lineage>
        <taxon>Bacteria</taxon>
        <taxon>Pseudomonadati</taxon>
        <taxon>Bacteroidota</taxon>
        <taxon>Bacteroidia</taxon>
        <taxon>Marinilabiliales</taxon>
        <taxon>Marinilabiliaceae</taxon>
        <taxon>Thermophagus</taxon>
    </lineage>
</organism>
<dbReference type="InParanoid" id="A0A1I1X3G6"/>
<protein>
    <submittedName>
        <fullName evidence="1">Uncharacterized protein</fullName>
    </submittedName>
</protein>
<evidence type="ECO:0000313" key="1">
    <source>
        <dbReference type="EMBL" id="SFE01892.1"/>
    </source>
</evidence>
<reference evidence="1 2" key="1">
    <citation type="submission" date="2016-10" db="EMBL/GenBank/DDBJ databases">
        <authorList>
            <person name="de Groot N.N."/>
        </authorList>
    </citation>
    <scope>NUCLEOTIDE SEQUENCE [LARGE SCALE GENOMIC DNA]</scope>
    <source>
        <strain evidence="1 2">DSM 19012</strain>
    </source>
</reference>
<dbReference type="Proteomes" id="UP000181976">
    <property type="component" value="Unassembled WGS sequence"/>
</dbReference>
<keyword evidence="2" id="KW-1185">Reference proteome</keyword>
<evidence type="ECO:0000313" key="2">
    <source>
        <dbReference type="Proteomes" id="UP000181976"/>
    </source>
</evidence>